<name>A0A8C2P351_CAPHI</name>
<reference evidence="7" key="1">
    <citation type="submission" date="2019-03" db="EMBL/GenBank/DDBJ databases">
        <title>Genome sequencing and reference-guided assembly of Black Bengal Goat (Capra hircus).</title>
        <authorList>
            <person name="Siddiki A.Z."/>
            <person name="Baten A."/>
            <person name="Billah M."/>
            <person name="Alam M.A.U."/>
            <person name="Shawrob K.S.M."/>
            <person name="Saha S."/>
            <person name="Chowdhury M."/>
            <person name="Rahman A.H."/>
            <person name="Stear M."/>
            <person name="Miah G."/>
            <person name="Das G.B."/>
            <person name="Hossain M.M."/>
            <person name="Kumkum M."/>
            <person name="Islam M.S."/>
            <person name="Mollah A.M."/>
            <person name="Ahsan A."/>
            <person name="Tusar F."/>
            <person name="Khan M.K.I."/>
        </authorList>
    </citation>
    <scope>NUCLEOTIDE SEQUENCE [LARGE SCALE GENOMIC DNA]</scope>
</reference>
<evidence type="ECO:0000256" key="1">
    <source>
        <dbReference type="ARBA" id="ARBA00004477"/>
    </source>
</evidence>
<dbReference type="GO" id="GO:0019915">
    <property type="term" value="P:lipid storage"/>
    <property type="evidence" value="ECO:0007669"/>
    <property type="project" value="InterPro"/>
</dbReference>
<dbReference type="PANTHER" id="PTHR23129:SF1">
    <property type="entry name" value="ACYL-COENZYME A DIPHOSPHATASE FITM2"/>
    <property type="match status" value="1"/>
</dbReference>
<comment type="subcellular location">
    <subcellularLocation>
        <location evidence="1">Endoplasmic reticulum membrane</location>
        <topology evidence="1">Multi-pass membrane protein</topology>
    </subcellularLocation>
</comment>
<evidence type="ECO:0000256" key="2">
    <source>
        <dbReference type="ARBA" id="ARBA00022692"/>
    </source>
</evidence>
<dbReference type="Pfam" id="PF10261">
    <property type="entry name" value="FIT"/>
    <property type="match status" value="1"/>
</dbReference>
<organism evidence="7">
    <name type="scientific">Capra hircus</name>
    <name type="common">Goat</name>
    <dbReference type="NCBI Taxonomy" id="9925"/>
    <lineage>
        <taxon>Eukaryota</taxon>
        <taxon>Metazoa</taxon>
        <taxon>Chordata</taxon>
        <taxon>Craniata</taxon>
        <taxon>Vertebrata</taxon>
        <taxon>Euteleostomi</taxon>
        <taxon>Mammalia</taxon>
        <taxon>Eutheria</taxon>
        <taxon>Laurasiatheria</taxon>
        <taxon>Artiodactyla</taxon>
        <taxon>Ruminantia</taxon>
        <taxon>Pecora</taxon>
        <taxon>Bovidae</taxon>
        <taxon>Caprinae</taxon>
        <taxon>Capra</taxon>
    </lineage>
</organism>
<feature type="transmembrane region" description="Helical" evidence="6">
    <location>
        <begin position="79"/>
        <end position="99"/>
    </location>
</feature>
<keyword evidence="5 6" id="KW-0472">Membrane</keyword>
<dbReference type="GO" id="GO:0034389">
    <property type="term" value="P:lipid droplet organization"/>
    <property type="evidence" value="ECO:0007669"/>
    <property type="project" value="TreeGrafter"/>
</dbReference>
<accession>A0A8C2P351</accession>
<dbReference type="Ensembl" id="ENSCHIT00010018625.1">
    <property type="protein sequence ID" value="ENSCHIP00010013165.1"/>
    <property type="gene ID" value="ENSCHIG00010009748.1"/>
</dbReference>
<dbReference type="PANTHER" id="PTHR23129">
    <property type="entry name" value="ACYL-COENZYME A DIPHOSPHATASE FITM2"/>
    <property type="match status" value="1"/>
</dbReference>
<evidence type="ECO:0000256" key="3">
    <source>
        <dbReference type="ARBA" id="ARBA00022824"/>
    </source>
</evidence>
<dbReference type="AlphaFoldDB" id="A0A8C2P351"/>
<keyword evidence="4 6" id="KW-1133">Transmembrane helix</keyword>
<evidence type="ECO:0000256" key="4">
    <source>
        <dbReference type="ARBA" id="ARBA00022989"/>
    </source>
</evidence>
<feature type="transmembrane region" description="Helical" evidence="6">
    <location>
        <begin position="111"/>
        <end position="132"/>
    </location>
</feature>
<evidence type="ECO:0000256" key="5">
    <source>
        <dbReference type="ARBA" id="ARBA00023136"/>
    </source>
</evidence>
<proteinExistence type="predicted"/>
<keyword evidence="2 6" id="KW-0812">Transmembrane</keyword>
<reference evidence="7" key="2">
    <citation type="submission" date="2025-08" db="UniProtKB">
        <authorList>
            <consortium name="Ensembl"/>
        </authorList>
    </citation>
    <scope>IDENTIFICATION</scope>
</reference>
<protein>
    <recommendedName>
        <fullName evidence="8">Fat storage-inducing transmembrane protein 2</fullName>
    </recommendedName>
</protein>
<keyword evidence="3" id="KW-0256">Endoplasmic reticulum</keyword>
<evidence type="ECO:0000256" key="6">
    <source>
        <dbReference type="SAM" id="Phobius"/>
    </source>
</evidence>
<sequence>MKGKTVAETVRGGGRWPTRSVMEHLERCAWVLRGTLVRSAVRRYLPWALAASMLAGSLVKELSPLPESYLSNKRNVLNVYFVKVAWAWTFCLLLPFIALTNYHLTGKAGLVLRRLSTLLVGTAIWYVCTAIFSNIEHYTGSCYQSPALEGERKEHQSKQQCHGEGGFWHGFDISGHSFLLAFCALMIVEEMAVLHEVMPDICLTQVNISRHFSPAGLIQAQPYINSVERVPYRILSSHQSPSTSCSVLSLCLSLGDMLSIRM</sequence>
<dbReference type="InterPro" id="IPR019388">
    <property type="entry name" value="FIT"/>
</dbReference>
<evidence type="ECO:0008006" key="8">
    <source>
        <dbReference type="Google" id="ProtNLM"/>
    </source>
</evidence>
<dbReference type="GO" id="GO:0008654">
    <property type="term" value="P:phospholipid biosynthetic process"/>
    <property type="evidence" value="ECO:0007669"/>
    <property type="project" value="TreeGrafter"/>
</dbReference>
<dbReference type="GO" id="GO:0005789">
    <property type="term" value="C:endoplasmic reticulum membrane"/>
    <property type="evidence" value="ECO:0007669"/>
    <property type="project" value="UniProtKB-SubCell"/>
</dbReference>
<dbReference type="GO" id="GO:0010945">
    <property type="term" value="F:coenzyme A diphosphatase activity"/>
    <property type="evidence" value="ECO:0007669"/>
    <property type="project" value="InterPro"/>
</dbReference>
<evidence type="ECO:0000313" key="7">
    <source>
        <dbReference type="Ensembl" id="ENSCHIP00010013165.1"/>
    </source>
</evidence>